<dbReference type="AlphaFoldDB" id="A0A067SSB2"/>
<dbReference type="EMBL" id="KL142396">
    <property type="protein sequence ID" value="KDR70559.1"/>
    <property type="molecule type" value="Genomic_DNA"/>
</dbReference>
<accession>A0A067SSB2</accession>
<name>A0A067SSB2_GALM3</name>
<organism evidence="1 2">
    <name type="scientific">Galerina marginata (strain CBS 339.88)</name>
    <dbReference type="NCBI Taxonomy" id="685588"/>
    <lineage>
        <taxon>Eukaryota</taxon>
        <taxon>Fungi</taxon>
        <taxon>Dikarya</taxon>
        <taxon>Basidiomycota</taxon>
        <taxon>Agaricomycotina</taxon>
        <taxon>Agaricomycetes</taxon>
        <taxon>Agaricomycetidae</taxon>
        <taxon>Agaricales</taxon>
        <taxon>Agaricineae</taxon>
        <taxon>Strophariaceae</taxon>
        <taxon>Galerina</taxon>
    </lineage>
</organism>
<reference evidence="2" key="1">
    <citation type="journal article" date="2014" name="Proc. Natl. Acad. Sci. U.S.A.">
        <title>Extensive sampling of basidiomycete genomes demonstrates inadequacy of the white-rot/brown-rot paradigm for wood decay fungi.</title>
        <authorList>
            <person name="Riley R."/>
            <person name="Salamov A.A."/>
            <person name="Brown D.W."/>
            <person name="Nagy L.G."/>
            <person name="Floudas D."/>
            <person name="Held B.W."/>
            <person name="Levasseur A."/>
            <person name="Lombard V."/>
            <person name="Morin E."/>
            <person name="Otillar R."/>
            <person name="Lindquist E.A."/>
            <person name="Sun H."/>
            <person name="LaButti K.M."/>
            <person name="Schmutz J."/>
            <person name="Jabbour D."/>
            <person name="Luo H."/>
            <person name="Baker S.E."/>
            <person name="Pisabarro A.G."/>
            <person name="Walton J.D."/>
            <person name="Blanchette R.A."/>
            <person name="Henrissat B."/>
            <person name="Martin F."/>
            <person name="Cullen D."/>
            <person name="Hibbett D.S."/>
            <person name="Grigoriev I.V."/>
        </authorList>
    </citation>
    <scope>NUCLEOTIDE SEQUENCE [LARGE SCALE GENOMIC DNA]</scope>
    <source>
        <strain evidence="2">CBS 339.88</strain>
    </source>
</reference>
<evidence type="ECO:0000313" key="2">
    <source>
        <dbReference type="Proteomes" id="UP000027222"/>
    </source>
</evidence>
<sequence>MTGVDFRNSAASLTAFPSVSSSLNLLPLAEGIECVDIHKNLYCSIKSSERSEAKLREAILKRSSSPPQAPPSQIIYTVPFQPLRRQDSSPALVMRIKAKISK</sequence>
<dbReference type="HOGENOM" id="CLU_177938_0_0_1"/>
<protein>
    <submittedName>
        <fullName evidence="1">Uncharacterized protein</fullName>
    </submittedName>
</protein>
<proteinExistence type="predicted"/>
<evidence type="ECO:0000313" key="1">
    <source>
        <dbReference type="EMBL" id="KDR70559.1"/>
    </source>
</evidence>
<gene>
    <name evidence="1" type="ORF">GALMADRAFT_878409</name>
</gene>
<keyword evidence="2" id="KW-1185">Reference proteome</keyword>
<dbReference type="Proteomes" id="UP000027222">
    <property type="component" value="Unassembled WGS sequence"/>
</dbReference>